<dbReference type="InterPro" id="IPR006000">
    <property type="entry name" value="Xylulokinase"/>
</dbReference>
<dbReference type="Gene3D" id="3.30.420.40">
    <property type="match status" value="2"/>
</dbReference>
<keyword evidence="5 8" id="KW-0418">Kinase</keyword>
<evidence type="ECO:0000256" key="3">
    <source>
        <dbReference type="ARBA" id="ARBA00022679"/>
    </source>
</evidence>
<keyword evidence="4 9" id="KW-0547">Nucleotide-binding</keyword>
<organism evidence="12 13">
    <name type="scientific">Nocardia alba</name>
    <dbReference type="NCBI Taxonomy" id="225051"/>
    <lineage>
        <taxon>Bacteria</taxon>
        <taxon>Bacillati</taxon>
        <taxon>Actinomycetota</taxon>
        <taxon>Actinomycetes</taxon>
        <taxon>Mycobacteriales</taxon>
        <taxon>Nocardiaceae</taxon>
        <taxon>Nocardia</taxon>
    </lineage>
</organism>
<dbReference type="PIRSF" id="PIRSF000538">
    <property type="entry name" value="GlpK"/>
    <property type="match status" value="1"/>
</dbReference>
<dbReference type="PANTHER" id="PTHR43095:SF5">
    <property type="entry name" value="XYLULOSE KINASE"/>
    <property type="match status" value="1"/>
</dbReference>
<dbReference type="Pfam" id="PF00370">
    <property type="entry name" value="FGGY_N"/>
    <property type="match status" value="1"/>
</dbReference>
<dbReference type="STRING" id="1210063.GCA_001612665_06594"/>
<evidence type="ECO:0000259" key="10">
    <source>
        <dbReference type="Pfam" id="PF00370"/>
    </source>
</evidence>
<evidence type="ECO:0000313" key="13">
    <source>
        <dbReference type="Proteomes" id="UP000294856"/>
    </source>
</evidence>
<dbReference type="InterPro" id="IPR050406">
    <property type="entry name" value="FGGY_Carb_Kinase"/>
</dbReference>
<evidence type="ECO:0000256" key="6">
    <source>
        <dbReference type="ARBA" id="ARBA00022840"/>
    </source>
</evidence>
<evidence type="ECO:0000313" key="12">
    <source>
        <dbReference type="EMBL" id="TCJ88047.1"/>
    </source>
</evidence>
<feature type="domain" description="Carbohydrate kinase FGGY C-terminal" evidence="11">
    <location>
        <begin position="306"/>
        <end position="422"/>
    </location>
</feature>
<keyword evidence="3 8" id="KW-0808">Transferase</keyword>
<comment type="caution">
    <text evidence="12">The sequence shown here is derived from an EMBL/GenBank/DDBJ whole genome shotgun (WGS) entry which is preliminary data.</text>
</comment>
<dbReference type="GO" id="GO:0005997">
    <property type="term" value="P:xylulose metabolic process"/>
    <property type="evidence" value="ECO:0007669"/>
    <property type="project" value="InterPro"/>
</dbReference>
<keyword evidence="13" id="KW-1185">Reference proteome</keyword>
<dbReference type="GO" id="GO:0005524">
    <property type="term" value="F:ATP binding"/>
    <property type="evidence" value="ECO:0007669"/>
    <property type="project" value="UniProtKB-KW"/>
</dbReference>
<dbReference type="InterPro" id="IPR018483">
    <property type="entry name" value="Carb_kinase_FGGY_CS"/>
</dbReference>
<dbReference type="Pfam" id="PF02782">
    <property type="entry name" value="FGGY_C"/>
    <property type="match status" value="1"/>
</dbReference>
<dbReference type="InterPro" id="IPR018485">
    <property type="entry name" value="FGGY_C"/>
</dbReference>
<dbReference type="OrthoDB" id="9805576at2"/>
<dbReference type="EMBL" id="SMFR01000014">
    <property type="protein sequence ID" value="TCJ88047.1"/>
    <property type="molecule type" value="Genomic_DNA"/>
</dbReference>
<dbReference type="RefSeq" id="WP_067460561.1">
    <property type="nucleotide sequence ID" value="NZ_SMFR01000014.1"/>
</dbReference>
<evidence type="ECO:0000256" key="1">
    <source>
        <dbReference type="ARBA" id="ARBA00009156"/>
    </source>
</evidence>
<dbReference type="PROSITE" id="PS00445">
    <property type="entry name" value="FGGY_KINASES_2"/>
    <property type="match status" value="1"/>
</dbReference>
<accession>A0A4R1F1L8</accession>
<comment type="catalytic activity">
    <reaction evidence="9">
        <text>D-xylulose + ATP = D-xylulose 5-phosphate + ADP + H(+)</text>
        <dbReference type="Rhea" id="RHEA:10964"/>
        <dbReference type="ChEBI" id="CHEBI:15378"/>
        <dbReference type="ChEBI" id="CHEBI:17140"/>
        <dbReference type="ChEBI" id="CHEBI:30616"/>
        <dbReference type="ChEBI" id="CHEBI:57737"/>
        <dbReference type="ChEBI" id="CHEBI:456216"/>
        <dbReference type="EC" id="2.7.1.17"/>
    </reaction>
</comment>
<keyword evidence="2 9" id="KW-0859">Xylose metabolism</keyword>
<evidence type="ECO:0000256" key="9">
    <source>
        <dbReference type="RuleBase" id="RU364073"/>
    </source>
</evidence>
<keyword evidence="7 9" id="KW-0119">Carbohydrate metabolism</keyword>
<evidence type="ECO:0000256" key="7">
    <source>
        <dbReference type="ARBA" id="ARBA00023277"/>
    </source>
</evidence>
<evidence type="ECO:0000259" key="11">
    <source>
        <dbReference type="Pfam" id="PF02782"/>
    </source>
</evidence>
<dbReference type="InterPro" id="IPR000577">
    <property type="entry name" value="Carb_kinase_FGGY"/>
</dbReference>
<dbReference type="AlphaFoldDB" id="A0A4R1F1L8"/>
<dbReference type="InterPro" id="IPR043129">
    <property type="entry name" value="ATPase_NBD"/>
</dbReference>
<evidence type="ECO:0000256" key="5">
    <source>
        <dbReference type="ARBA" id="ARBA00022777"/>
    </source>
</evidence>
<dbReference type="PANTHER" id="PTHR43095">
    <property type="entry name" value="SUGAR KINASE"/>
    <property type="match status" value="1"/>
</dbReference>
<dbReference type="GO" id="GO:0042732">
    <property type="term" value="P:D-xylose metabolic process"/>
    <property type="evidence" value="ECO:0007669"/>
    <property type="project" value="UniProtKB-KW"/>
</dbReference>
<dbReference type="InterPro" id="IPR018484">
    <property type="entry name" value="FGGY_N"/>
</dbReference>
<comment type="similarity">
    <text evidence="1 8">Belongs to the FGGY kinase family.</text>
</comment>
<dbReference type="Proteomes" id="UP000294856">
    <property type="component" value="Unassembled WGS sequence"/>
</dbReference>
<dbReference type="NCBIfam" id="TIGR01312">
    <property type="entry name" value="XylB"/>
    <property type="match status" value="1"/>
</dbReference>
<protein>
    <recommendedName>
        <fullName evidence="9">Xylulose kinase</fullName>
        <shortName evidence="9">Xylulokinase</shortName>
        <ecNumber evidence="9">2.7.1.17</ecNumber>
    </recommendedName>
</protein>
<gene>
    <name evidence="9" type="primary">xylB</name>
    <name evidence="12" type="ORF">DFR71_6686</name>
</gene>
<name>A0A4R1F1L8_9NOCA</name>
<proteinExistence type="inferred from homology"/>
<sequence>MAHPRIVIGVDSSTQATKALAVDIDTGRILGAGRAAHTVNTGAARESDPDRWWDAYCEAVAATGYADRAHAVAVAAQQHGLVTLDSAGNPVRPAVLWNDVRSAPQARAMIDRFGAERLAARIGSVPTASFTATKWAWLRAAEPRNADRTVAVRLPHDYLTERLTGAAVTDRGDASGTGWWNADGYDHEILDHIALDPAALPTVLSPGSPAGVTRSGGPTRAGIPVAAGTGDNMAAALGLGLEPGVPVLSLGTSGTAYTVARTRPNDPTGVIAGFADATDSWLPLACTLNCTRAVDHVAGLLGRGREDVEFGGSVTVLPYFDGERTPNLPTATGSIHGLRHDTTAGQLLQATYDGAVFSLLTALDRVLACDGDTITPSTPLLVIGGGAQGIAWQNTVRRLSGRPLLLPATAELVALGAAAQAASLLTGERADAVARRWRTRHGTTLDPIPRDTATVERLAATLRASGALPAPDRYQVRDATGKMSE</sequence>
<evidence type="ECO:0000256" key="4">
    <source>
        <dbReference type="ARBA" id="ARBA00022741"/>
    </source>
</evidence>
<keyword evidence="6 9" id="KW-0067">ATP-binding</keyword>
<evidence type="ECO:0000256" key="8">
    <source>
        <dbReference type="RuleBase" id="RU003733"/>
    </source>
</evidence>
<feature type="domain" description="Carbohydrate kinase FGGY N-terminal" evidence="10">
    <location>
        <begin position="6"/>
        <end position="238"/>
    </location>
</feature>
<dbReference type="GO" id="GO:0004856">
    <property type="term" value="F:D-xylulokinase activity"/>
    <property type="evidence" value="ECO:0007669"/>
    <property type="project" value="UniProtKB-EC"/>
</dbReference>
<reference evidence="12 13" key="1">
    <citation type="submission" date="2019-03" db="EMBL/GenBank/DDBJ databases">
        <title>Genomic Encyclopedia of Type Strains, Phase IV (KMG-IV): sequencing the most valuable type-strain genomes for metagenomic binning, comparative biology and taxonomic classification.</title>
        <authorList>
            <person name="Goeker M."/>
        </authorList>
    </citation>
    <scope>NUCLEOTIDE SEQUENCE [LARGE SCALE GENOMIC DNA]</scope>
    <source>
        <strain evidence="12 13">DSM 44684</strain>
    </source>
</reference>
<dbReference type="SUPFAM" id="SSF53067">
    <property type="entry name" value="Actin-like ATPase domain"/>
    <property type="match status" value="2"/>
</dbReference>
<dbReference type="EC" id="2.7.1.17" evidence="9"/>
<evidence type="ECO:0000256" key="2">
    <source>
        <dbReference type="ARBA" id="ARBA00022629"/>
    </source>
</evidence>